<protein>
    <submittedName>
        <fullName evidence="2">Uncharacterized protein</fullName>
    </submittedName>
</protein>
<dbReference type="Proteomes" id="UP000054359">
    <property type="component" value="Unassembled WGS sequence"/>
</dbReference>
<evidence type="ECO:0000256" key="1">
    <source>
        <dbReference type="SAM" id="MobiDB-lite"/>
    </source>
</evidence>
<feature type="region of interest" description="Disordered" evidence="1">
    <location>
        <begin position="255"/>
        <end position="284"/>
    </location>
</feature>
<gene>
    <name evidence="2" type="ORF">X975_23823</name>
</gene>
<evidence type="ECO:0000313" key="3">
    <source>
        <dbReference type="Proteomes" id="UP000054359"/>
    </source>
</evidence>
<proteinExistence type="predicted"/>
<feature type="region of interest" description="Disordered" evidence="1">
    <location>
        <begin position="74"/>
        <end position="138"/>
    </location>
</feature>
<feature type="region of interest" description="Disordered" evidence="1">
    <location>
        <begin position="148"/>
        <end position="167"/>
    </location>
</feature>
<dbReference type="OrthoDB" id="10035668at2759"/>
<reference evidence="2 3" key="1">
    <citation type="submission" date="2013-11" db="EMBL/GenBank/DDBJ databases">
        <title>Genome sequencing of Stegodyphus mimosarum.</title>
        <authorList>
            <person name="Bechsgaard J."/>
        </authorList>
    </citation>
    <scope>NUCLEOTIDE SEQUENCE [LARGE SCALE GENOMIC DNA]</scope>
</reference>
<evidence type="ECO:0000313" key="2">
    <source>
        <dbReference type="EMBL" id="KFM64874.1"/>
    </source>
</evidence>
<dbReference type="EMBL" id="KK115348">
    <property type="protein sequence ID" value="KFM64874.1"/>
    <property type="molecule type" value="Genomic_DNA"/>
</dbReference>
<feature type="non-terminal residue" evidence="2">
    <location>
        <position position="328"/>
    </location>
</feature>
<dbReference type="AlphaFoldDB" id="A0A087TID5"/>
<sequence length="328" mass="36744">MKAEEMKALMDMLAALKAGQDEIIAGYEEMIADMKAERENRKVGREKVREQLQQMKVGLAEETGAMKEDVEIAEVASEESEDEETEKVADGVFEKDPKIMDETSDGIKEKERKHEEIKDGKEAFDSQVPEVETEENENATVEIIETDSEVTKSQLASIEPSENSCDSEMKEADVQPAQSDPVLQENLPTSQTKCVSHGADKDLILNLDTSAYKGSDSIHGPGVNIGTRFQEIEVNKHVPPAVSIEVNCTRGANKLQSGERTVSDLPVHEKSERTESSDCDMENRNTSMNWRGKVFDPEINFGISLIREVRRALLKIEKYEYARLVDEM</sequence>
<feature type="compositionally biased region" description="Acidic residues" evidence="1">
    <location>
        <begin position="76"/>
        <end position="85"/>
    </location>
</feature>
<name>A0A087TID5_STEMI</name>
<feature type="compositionally biased region" description="Polar residues" evidence="1">
    <location>
        <begin position="151"/>
        <end position="166"/>
    </location>
</feature>
<accession>A0A087TID5</accession>
<feature type="compositionally biased region" description="Basic and acidic residues" evidence="1">
    <location>
        <begin position="266"/>
        <end position="276"/>
    </location>
</feature>
<organism evidence="2 3">
    <name type="scientific">Stegodyphus mimosarum</name>
    <name type="common">African social velvet spider</name>
    <dbReference type="NCBI Taxonomy" id="407821"/>
    <lineage>
        <taxon>Eukaryota</taxon>
        <taxon>Metazoa</taxon>
        <taxon>Ecdysozoa</taxon>
        <taxon>Arthropoda</taxon>
        <taxon>Chelicerata</taxon>
        <taxon>Arachnida</taxon>
        <taxon>Araneae</taxon>
        <taxon>Araneomorphae</taxon>
        <taxon>Entelegynae</taxon>
        <taxon>Eresoidea</taxon>
        <taxon>Eresidae</taxon>
        <taxon>Stegodyphus</taxon>
    </lineage>
</organism>
<feature type="compositionally biased region" description="Basic and acidic residues" evidence="1">
    <location>
        <begin position="86"/>
        <end position="124"/>
    </location>
</feature>
<keyword evidence="3" id="KW-1185">Reference proteome</keyword>